<evidence type="ECO:0000313" key="2">
    <source>
        <dbReference type="EMBL" id="TWT92851.1"/>
    </source>
</evidence>
<proteinExistence type="predicted"/>
<accession>A0A5C6A0T0</accession>
<gene>
    <name evidence="2" type="ORF">Pla108_39910</name>
</gene>
<evidence type="ECO:0000313" key="3">
    <source>
        <dbReference type="Proteomes" id="UP000317421"/>
    </source>
</evidence>
<protein>
    <recommendedName>
        <fullName evidence="4">PEP-CTERM protein-sorting domain-containing protein</fullName>
    </recommendedName>
</protein>
<reference evidence="2 3" key="1">
    <citation type="submission" date="2019-02" db="EMBL/GenBank/DDBJ databases">
        <title>Deep-cultivation of Planctomycetes and their phenomic and genomic characterization uncovers novel biology.</title>
        <authorList>
            <person name="Wiegand S."/>
            <person name="Jogler M."/>
            <person name="Boedeker C."/>
            <person name="Pinto D."/>
            <person name="Vollmers J."/>
            <person name="Rivas-Marin E."/>
            <person name="Kohn T."/>
            <person name="Peeters S.H."/>
            <person name="Heuer A."/>
            <person name="Rast P."/>
            <person name="Oberbeckmann S."/>
            <person name="Bunk B."/>
            <person name="Jeske O."/>
            <person name="Meyerdierks A."/>
            <person name="Storesund J.E."/>
            <person name="Kallscheuer N."/>
            <person name="Luecker S."/>
            <person name="Lage O.M."/>
            <person name="Pohl T."/>
            <person name="Merkel B.J."/>
            <person name="Hornburger P."/>
            <person name="Mueller R.-W."/>
            <person name="Bruemmer F."/>
            <person name="Labrenz M."/>
            <person name="Spormann A.M."/>
            <person name="Op Den Camp H."/>
            <person name="Overmann J."/>
            <person name="Amann R."/>
            <person name="Jetten M.S.M."/>
            <person name="Mascher T."/>
            <person name="Medema M.H."/>
            <person name="Devos D.P."/>
            <person name="Kaster A.-K."/>
            <person name="Ovreas L."/>
            <person name="Rohde M."/>
            <person name="Galperin M.Y."/>
            <person name="Jogler C."/>
        </authorList>
    </citation>
    <scope>NUCLEOTIDE SEQUENCE [LARGE SCALE GENOMIC DNA]</scope>
    <source>
        <strain evidence="2 3">Pla108</strain>
    </source>
</reference>
<organism evidence="2 3">
    <name type="scientific">Botrimarina colliarenosi</name>
    <dbReference type="NCBI Taxonomy" id="2528001"/>
    <lineage>
        <taxon>Bacteria</taxon>
        <taxon>Pseudomonadati</taxon>
        <taxon>Planctomycetota</taxon>
        <taxon>Planctomycetia</taxon>
        <taxon>Pirellulales</taxon>
        <taxon>Lacipirellulaceae</taxon>
        <taxon>Botrimarina</taxon>
    </lineage>
</organism>
<dbReference type="RefSeq" id="WP_197526729.1">
    <property type="nucleotide sequence ID" value="NZ_SJPR01000009.1"/>
</dbReference>
<feature type="signal peptide" evidence="1">
    <location>
        <begin position="1"/>
        <end position="23"/>
    </location>
</feature>
<keyword evidence="3" id="KW-1185">Reference proteome</keyword>
<evidence type="ECO:0000256" key="1">
    <source>
        <dbReference type="SAM" id="SignalP"/>
    </source>
</evidence>
<sequence length="316" mass="33940" precursor="true">MTRPLIVAFLAATFLGMPLASGAAGPTFVTDFSGWSNWNVLYAQGFSPYLDPSPDPGLEFGETVSLDRFQFFKAGLIEGAQEVAEPFRLAIVSNYFVNLTGLTTEDPAIVGLSTNAINGSASTAVGDPFTFNFDGLELDYFTDYAALYVTESGGLLTPALVPSMIVGYVETEPGSEVYVPEADYGDPDGEYQYAASNFINDLTTESYLATFNAPYADASFLAYYNLEPLAGDYNDDGVVDAADYTVWRDQSGESVALPNETVTEGMVTPEDYDEWALHYGDVFTLPVSVATTVPEPGSLSVSAGMVVLGLVVRRVR</sequence>
<name>A0A5C6A0T0_9BACT</name>
<feature type="chain" id="PRO_5022958476" description="PEP-CTERM protein-sorting domain-containing protein" evidence="1">
    <location>
        <begin position="24"/>
        <end position="316"/>
    </location>
</feature>
<dbReference type="EMBL" id="SJPR01000009">
    <property type="protein sequence ID" value="TWT92851.1"/>
    <property type="molecule type" value="Genomic_DNA"/>
</dbReference>
<dbReference type="Proteomes" id="UP000317421">
    <property type="component" value="Unassembled WGS sequence"/>
</dbReference>
<comment type="caution">
    <text evidence="2">The sequence shown here is derived from an EMBL/GenBank/DDBJ whole genome shotgun (WGS) entry which is preliminary data.</text>
</comment>
<keyword evidence="1" id="KW-0732">Signal</keyword>
<evidence type="ECO:0008006" key="4">
    <source>
        <dbReference type="Google" id="ProtNLM"/>
    </source>
</evidence>
<dbReference type="AlphaFoldDB" id="A0A5C6A0T0"/>